<dbReference type="HAMAP" id="MF_01940">
    <property type="entry name" value="RNA_CPDase"/>
    <property type="match status" value="1"/>
</dbReference>
<dbReference type="GO" id="GO:0016874">
    <property type="term" value="F:ligase activity"/>
    <property type="evidence" value="ECO:0007669"/>
    <property type="project" value="UniProtKB-KW"/>
</dbReference>
<dbReference type="STRING" id="1236220.SAMN04488112_10534"/>
<accession>A0A1G6K221</accession>
<evidence type="ECO:0000313" key="4">
    <source>
        <dbReference type="Proteomes" id="UP000199387"/>
    </source>
</evidence>
<dbReference type="Proteomes" id="UP000199387">
    <property type="component" value="Unassembled WGS sequence"/>
</dbReference>
<dbReference type="AlphaFoldDB" id="A0A1G6K221"/>
<dbReference type="EMBL" id="FMZA01000005">
    <property type="protein sequence ID" value="SDC25082.1"/>
    <property type="molecule type" value="Genomic_DNA"/>
</dbReference>
<protein>
    <recommendedName>
        <fullName evidence="2">RNA 2',3'-cyclic phosphodiesterase</fullName>
        <shortName evidence="2">RNA 2',3'-CPDase</shortName>
        <ecNumber evidence="2">3.1.4.58</ecNumber>
    </recommendedName>
</protein>
<dbReference type="Gene3D" id="3.90.1140.10">
    <property type="entry name" value="Cyclic phosphodiesterase"/>
    <property type="match status" value="1"/>
</dbReference>
<dbReference type="Pfam" id="PF13563">
    <property type="entry name" value="2_5_RNA_ligase2"/>
    <property type="match status" value="1"/>
</dbReference>
<evidence type="ECO:0000256" key="2">
    <source>
        <dbReference type="HAMAP-Rule" id="MF_01940"/>
    </source>
</evidence>
<dbReference type="EC" id="3.1.4.58" evidence="2"/>
<dbReference type="NCBIfam" id="TIGR02258">
    <property type="entry name" value="2_5_ligase"/>
    <property type="match status" value="1"/>
</dbReference>
<feature type="active site" description="Proton donor" evidence="2">
    <location>
        <position position="46"/>
    </location>
</feature>
<feature type="short sequence motif" description="HXTX 1" evidence="2">
    <location>
        <begin position="46"/>
        <end position="49"/>
    </location>
</feature>
<dbReference type="RefSeq" id="WP_176757814.1">
    <property type="nucleotide sequence ID" value="NZ_FMZA01000005.1"/>
</dbReference>
<keyword evidence="3" id="KW-0436">Ligase</keyword>
<sequence length="191" mass="22619">MGSNPLHRLFIAIPLPRVQKEWLSHWSRLLSERWSFKKWVHPSDYHITLQFLGPCTFRQGREVKKALKELVPQMEPFSLRIDGLGTFGVPHRPRILWAGVGGDRKTLHQLYSAVTDTVEPLGFQREKRSYRPHITLAKKYKYNDFPHETLEEHFRTDPAVCEWTVRELVLYETHIYRSPMYHPLATFRLGE</sequence>
<name>A0A1G6K221_9BACL</name>
<organism evidence="3 4">
    <name type="scientific">Melghirimyces thermohalophilus</name>
    <dbReference type="NCBI Taxonomy" id="1236220"/>
    <lineage>
        <taxon>Bacteria</taxon>
        <taxon>Bacillati</taxon>
        <taxon>Bacillota</taxon>
        <taxon>Bacilli</taxon>
        <taxon>Bacillales</taxon>
        <taxon>Thermoactinomycetaceae</taxon>
        <taxon>Melghirimyces</taxon>
    </lineage>
</organism>
<dbReference type="PANTHER" id="PTHR35561:SF1">
    <property type="entry name" value="RNA 2',3'-CYCLIC PHOSPHODIESTERASE"/>
    <property type="match status" value="1"/>
</dbReference>
<dbReference type="GO" id="GO:0008664">
    <property type="term" value="F:RNA 2',3'-cyclic 3'-phosphodiesterase activity"/>
    <property type="evidence" value="ECO:0007669"/>
    <property type="project" value="UniProtKB-EC"/>
</dbReference>
<dbReference type="GO" id="GO:0004113">
    <property type="term" value="F:2',3'-cyclic-nucleotide 3'-phosphodiesterase activity"/>
    <property type="evidence" value="ECO:0007669"/>
    <property type="project" value="InterPro"/>
</dbReference>
<dbReference type="SUPFAM" id="SSF55144">
    <property type="entry name" value="LigT-like"/>
    <property type="match status" value="1"/>
</dbReference>
<comment type="similarity">
    <text evidence="2">Belongs to the 2H phosphoesterase superfamily. ThpR family.</text>
</comment>
<comment type="catalytic activity">
    <reaction evidence="2">
        <text>a 3'-end 2',3'-cyclophospho-ribonucleotide-RNA + H2O = a 3'-end 2'-phospho-ribonucleotide-RNA + H(+)</text>
        <dbReference type="Rhea" id="RHEA:11828"/>
        <dbReference type="Rhea" id="RHEA-COMP:10464"/>
        <dbReference type="Rhea" id="RHEA-COMP:17353"/>
        <dbReference type="ChEBI" id="CHEBI:15377"/>
        <dbReference type="ChEBI" id="CHEBI:15378"/>
        <dbReference type="ChEBI" id="CHEBI:83064"/>
        <dbReference type="ChEBI" id="CHEBI:173113"/>
        <dbReference type="EC" id="3.1.4.58"/>
    </reaction>
</comment>
<dbReference type="InterPro" id="IPR004175">
    <property type="entry name" value="RNA_CPDase"/>
</dbReference>
<feature type="short sequence motif" description="HXTX 2" evidence="2">
    <location>
        <begin position="133"/>
        <end position="136"/>
    </location>
</feature>
<comment type="function">
    <text evidence="2">Hydrolyzes RNA 2',3'-cyclic phosphodiester to an RNA 2'-phosphomonoester.</text>
</comment>
<feature type="active site" description="Proton acceptor" evidence="2">
    <location>
        <position position="133"/>
    </location>
</feature>
<keyword evidence="4" id="KW-1185">Reference proteome</keyword>
<gene>
    <name evidence="3" type="ORF">SAMN04488112_10534</name>
</gene>
<evidence type="ECO:0000313" key="3">
    <source>
        <dbReference type="EMBL" id="SDC25082.1"/>
    </source>
</evidence>
<dbReference type="PANTHER" id="PTHR35561">
    <property type="entry name" value="RNA 2',3'-CYCLIC PHOSPHODIESTERASE"/>
    <property type="match status" value="1"/>
</dbReference>
<keyword evidence="1 2" id="KW-0378">Hydrolase</keyword>
<reference evidence="3 4" key="1">
    <citation type="submission" date="2016-10" db="EMBL/GenBank/DDBJ databases">
        <authorList>
            <person name="de Groot N.N."/>
        </authorList>
    </citation>
    <scope>NUCLEOTIDE SEQUENCE [LARGE SCALE GENOMIC DNA]</scope>
    <source>
        <strain evidence="3 4">DSM 45514</strain>
    </source>
</reference>
<dbReference type="InterPro" id="IPR009097">
    <property type="entry name" value="Cyclic_Pdiesterase"/>
</dbReference>
<evidence type="ECO:0000256" key="1">
    <source>
        <dbReference type="ARBA" id="ARBA00022801"/>
    </source>
</evidence>
<proteinExistence type="inferred from homology"/>